<evidence type="ECO:0000256" key="1">
    <source>
        <dbReference type="SAM" id="MobiDB-lite"/>
    </source>
</evidence>
<organism evidence="2 3">
    <name type="scientific">Arthrobacter oryzae</name>
    <dbReference type="NCBI Taxonomy" id="409290"/>
    <lineage>
        <taxon>Bacteria</taxon>
        <taxon>Bacillati</taxon>
        <taxon>Actinomycetota</taxon>
        <taxon>Actinomycetes</taxon>
        <taxon>Micrococcales</taxon>
        <taxon>Micrococcaceae</taxon>
        <taxon>Arthrobacter</taxon>
    </lineage>
</organism>
<dbReference type="RefSeq" id="WP_123255987.1">
    <property type="nucleotide sequence ID" value="NZ_RBED01000112.1"/>
</dbReference>
<evidence type="ECO:0000313" key="2">
    <source>
        <dbReference type="EMBL" id="RNL52758.1"/>
    </source>
</evidence>
<accession>A0A3N0BVC4</accession>
<dbReference type="OrthoDB" id="9936745at2"/>
<reference evidence="2 3" key="1">
    <citation type="submission" date="2018-10" db="EMBL/GenBank/DDBJ databases">
        <title>Genome sequencing of Arthrobacter oryzae TNB02.</title>
        <authorList>
            <person name="Cho Y.-J."/>
            <person name="Cho A."/>
            <person name="Kim O.-S."/>
        </authorList>
    </citation>
    <scope>NUCLEOTIDE SEQUENCE [LARGE SCALE GENOMIC DNA]</scope>
    <source>
        <strain evidence="2 3">TNB02</strain>
    </source>
</reference>
<name>A0A3N0BVC4_9MICC</name>
<dbReference type="EMBL" id="RBED01000112">
    <property type="protein sequence ID" value="RNL52758.1"/>
    <property type="molecule type" value="Genomic_DNA"/>
</dbReference>
<dbReference type="AlphaFoldDB" id="A0A3N0BVC4"/>
<feature type="region of interest" description="Disordered" evidence="1">
    <location>
        <begin position="173"/>
        <end position="194"/>
    </location>
</feature>
<keyword evidence="3" id="KW-1185">Reference proteome</keyword>
<feature type="compositionally biased region" description="Low complexity" evidence="1">
    <location>
        <begin position="175"/>
        <end position="190"/>
    </location>
</feature>
<proteinExistence type="predicted"/>
<gene>
    <name evidence="2" type="ORF">D7003_13700</name>
</gene>
<dbReference type="Proteomes" id="UP000273807">
    <property type="component" value="Unassembled WGS sequence"/>
</dbReference>
<sequence>MTVITEKVATMETSGSAPVVRLAMREVREAAYRALMARGASNAEAQAAARQVLFAEVHHGTGLATLASWLREASWALDALTYIRSTTPAGQSFAVDSGSRCDALVHGVLLVDVASTGVGSEVLCNGVEHDSHLLDEALLNAAASSGFTVVHRSAGDANRTTFATPAGDLGTGFSAAGQAAPHDAPAAGHGSRFYTADTSPEGTFVVSTTAERDLKRAETAHAGILVNAETWAEIRTVAAGYLVADA</sequence>
<evidence type="ECO:0000313" key="3">
    <source>
        <dbReference type="Proteomes" id="UP000273807"/>
    </source>
</evidence>
<protein>
    <submittedName>
        <fullName evidence="2">Uncharacterized protein</fullName>
    </submittedName>
</protein>
<comment type="caution">
    <text evidence="2">The sequence shown here is derived from an EMBL/GenBank/DDBJ whole genome shotgun (WGS) entry which is preliminary data.</text>
</comment>